<keyword evidence="2" id="KW-1185">Reference proteome</keyword>
<sequence length="72" mass="8036">MVMLRDGPFDGQDIRATGAELEQGLLVRNNHTYVRDGSTMARAISSASLPLFRWLQEARVVLLPFLTLSYGL</sequence>
<proteinExistence type="predicted"/>
<gene>
    <name evidence="1" type="ORF">DT603_03520</name>
</gene>
<organism evidence="1 2">
    <name type="scientific">Pseudoxanthomonas gei</name>
    <dbReference type="NCBI Taxonomy" id="1383030"/>
    <lineage>
        <taxon>Bacteria</taxon>
        <taxon>Pseudomonadati</taxon>
        <taxon>Pseudomonadota</taxon>
        <taxon>Gammaproteobacteria</taxon>
        <taxon>Lysobacterales</taxon>
        <taxon>Lysobacteraceae</taxon>
        <taxon>Pseudoxanthomonas</taxon>
    </lineage>
</organism>
<dbReference type="Proteomes" id="UP001429354">
    <property type="component" value="Unassembled WGS sequence"/>
</dbReference>
<evidence type="ECO:0000313" key="2">
    <source>
        <dbReference type="Proteomes" id="UP001429354"/>
    </source>
</evidence>
<comment type="caution">
    <text evidence="1">The sequence shown here is derived from an EMBL/GenBank/DDBJ whole genome shotgun (WGS) entry which is preliminary data.</text>
</comment>
<evidence type="ECO:0000313" key="1">
    <source>
        <dbReference type="EMBL" id="NDK37907.1"/>
    </source>
</evidence>
<accession>A0ABX0A8P3</accession>
<dbReference type="EMBL" id="QOVG01000002">
    <property type="protein sequence ID" value="NDK37907.1"/>
    <property type="molecule type" value="Genomic_DNA"/>
</dbReference>
<reference evidence="1 2" key="1">
    <citation type="submission" date="2018-07" db="EMBL/GenBank/DDBJ databases">
        <title>Whole genome Sequencing of Pseudoxanthomonas gei KCTC 32298 (T).</title>
        <authorList>
            <person name="Kumar S."/>
            <person name="Bansal K."/>
            <person name="Kaur A."/>
            <person name="Patil P."/>
            <person name="Sharma S."/>
            <person name="Patil P.B."/>
        </authorList>
    </citation>
    <scope>NUCLEOTIDE SEQUENCE [LARGE SCALE GENOMIC DNA]</scope>
    <source>
        <strain evidence="1 2">KCTC 32298</strain>
    </source>
</reference>
<protein>
    <submittedName>
        <fullName evidence="1">Uncharacterized protein</fullName>
    </submittedName>
</protein>
<name>A0ABX0A8P3_9GAMM</name>